<name>A0A1C4VQP0_9ACTN</name>
<keyword evidence="1" id="KW-1133">Transmembrane helix</keyword>
<evidence type="ECO:0000313" key="2">
    <source>
        <dbReference type="EMBL" id="SCE86296.1"/>
    </source>
</evidence>
<gene>
    <name evidence="2" type="ORF">GA0070561_1980</name>
</gene>
<reference evidence="2 3" key="1">
    <citation type="submission" date="2016-06" db="EMBL/GenBank/DDBJ databases">
        <authorList>
            <person name="Kjaerup R.B."/>
            <person name="Dalgaard T.S."/>
            <person name="Juul-Madsen H.R."/>
        </authorList>
    </citation>
    <scope>NUCLEOTIDE SEQUENCE [LARGE SCALE GENOMIC DNA]</scope>
    <source>
        <strain evidence="2 3">DSM 44871</strain>
    </source>
</reference>
<keyword evidence="1" id="KW-0812">Transmembrane</keyword>
<evidence type="ECO:0000313" key="3">
    <source>
        <dbReference type="Proteomes" id="UP000198864"/>
    </source>
</evidence>
<dbReference type="Proteomes" id="UP000198864">
    <property type="component" value="Unassembled WGS sequence"/>
</dbReference>
<organism evidence="2 3">
    <name type="scientific">Micromonospora saelicesensis</name>
    <dbReference type="NCBI Taxonomy" id="285676"/>
    <lineage>
        <taxon>Bacteria</taxon>
        <taxon>Bacillati</taxon>
        <taxon>Actinomycetota</taxon>
        <taxon>Actinomycetes</taxon>
        <taxon>Micromonosporales</taxon>
        <taxon>Micromonosporaceae</taxon>
        <taxon>Micromonospora</taxon>
    </lineage>
</organism>
<dbReference type="AlphaFoldDB" id="A0A1C4VQP0"/>
<accession>A0A1C4VQP0</accession>
<sequence>MSRQQFGFLAGFLAVAVWALAGVGVTALAVLAGLLGWLVVRVLDGDLAVTGLGDRRADARRRR</sequence>
<protein>
    <submittedName>
        <fullName evidence="2">Uncharacterized protein</fullName>
    </submittedName>
</protein>
<dbReference type="EMBL" id="FMCR01000002">
    <property type="protein sequence ID" value="SCE86296.1"/>
    <property type="molecule type" value="Genomic_DNA"/>
</dbReference>
<evidence type="ECO:0000256" key="1">
    <source>
        <dbReference type="SAM" id="Phobius"/>
    </source>
</evidence>
<feature type="transmembrane region" description="Helical" evidence="1">
    <location>
        <begin position="12"/>
        <end position="40"/>
    </location>
</feature>
<dbReference type="STRING" id="285676.GA0070561_1980"/>
<keyword evidence="1" id="KW-0472">Membrane</keyword>
<proteinExistence type="predicted"/>